<dbReference type="InterPro" id="IPR001021">
    <property type="entry name" value="Ribosomal_bL25_long"/>
</dbReference>
<evidence type="ECO:0000313" key="10">
    <source>
        <dbReference type="Proteomes" id="UP000178432"/>
    </source>
</evidence>
<evidence type="ECO:0000256" key="1">
    <source>
        <dbReference type="ARBA" id="ARBA00022730"/>
    </source>
</evidence>
<keyword evidence="2 5" id="KW-0694">RNA-binding</keyword>
<dbReference type="NCBIfam" id="TIGR00731">
    <property type="entry name" value="bL25_bact_ctc"/>
    <property type="match status" value="1"/>
</dbReference>
<dbReference type="GO" id="GO:0006412">
    <property type="term" value="P:translation"/>
    <property type="evidence" value="ECO:0007669"/>
    <property type="project" value="UniProtKB-UniRule"/>
</dbReference>
<dbReference type="EMBL" id="MHIF01000062">
    <property type="protein sequence ID" value="OGY46345.1"/>
    <property type="molecule type" value="Genomic_DNA"/>
</dbReference>
<dbReference type="Pfam" id="PF14693">
    <property type="entry name" value="Ribosomal_TL5_C"/>
    <property type="match status" value="1"/>
</dbReference>
<evidence type="ECO:0000256" key="6">
    <source>
        <dbReference type="SAM" id="MobiDB-lite"/>
    </source>
</evidence>
<dbReference type="InterPro" id="IPR020930">
    <property type="entry name" value="Ribosomal_uL5_bac-type"/>
</dbReference>
<evidence type="ECO:0000259" key="8">
    <source>
        <dbReference type="Pfam" id="PF14693"/>
    </source>
</evidence>
<comment type="function">
    <text evidence="5">This is one of the proteins that binds to the 5S RNA in the ribosome where it forms part of the central protuberance.</text>
</comment>
<dbReference type="Pfam" id="PF01386">
    <property type="entry name" value="Ribosomal_L25p"/>
    <property type="match status" value="1"/>
</dbReference>
<evidence type="ECO:0000256" key="2">
    <source>
        <dbReference type="ARBA" id="ARBA00022884"/>
    </source>
</evidence>
<keyword evidence="3 5" id="KW-0689">Ribosomal protein</keyword>
<feature type="region of interest" description="Disordered" evidence="6">
    <location>
        <begin position="192"/>
        <end position="227"/>
    </location>
</feature>
<accession>A0A1G1Y1Y7</accession>
<dbReference type="SUPFAM" id="SSF50715">
    <property type="entry name" value="Ribosomal protein L25-like"/>
    <property type="match status" value="1"/>
</dbReference>
<dbReference type="InterPro" id="IPR029751">
    <property type="entry name" value="Ribosomal_L25_dom"/>
</dbReference>
<evidence type="ECO:0000313" key="9">
    <source>
        <dbReference type="EMBL" id="OGY46345.1"/>
    </source>
</evidence>
<dbReference type="PANTHER" id="PTHR33284">
    <property type="entry name" value="RIBOSOMAL PROTEIN L25/GLN-TRNA SYNTHETASE, ANTI-CODON-BINDING DOMAIN-CONTAINING PROTEIN"/>
    <property type="match status" value="1"/>
</dbReference>
<dbReference type="InterPro" id="IPR020057">
    <property type="entry name" value="Ribosomal_bL25_b-dom"/>
</dbReference>
<dbReference type="CDD" id="cd00495">
    <property type="entry name" value="Ribosomal_L25_TL5_CTC"/>
    <property type="match status" value="1"/>
</dbReference>
<evidence type="ECO:0000256" key="5">
    <source>
        <dbReference type="HAMAP-Rule" id="MF_01334"/>
    </source>
</evidence>
<dbReference type="GO" id="GO:0003735">
    <property type="term" value="F:structural constituent of ribosome"/>
    <property type="evidence" value="ECO:0007669"/>
    <property type="project" value="InterPro"/>
</dbReference>
<dbReference type="InterPro" id="IPR037121">
    <property type="entry name" value="Ribosomal_bL25_C"/>
</dbReference>
<keyword evidence="4 5" id="KW-0687">Ribonucleoprotein</keyword>
<feature type="compositionally biased region" description="Basic and acidic residues" evidence="6">
    <location>
        <begin position="198"/>
        <end position="227"/>
    </location>
</feature>
<dbReference type="PANTHER" id="PTHR33284:SF1">
    <property type="entry name" value="RIBOSOMAL PROTEIN L25_GLN-TRNA SYNTHETASE, ANTI-CODON-BINDING DOMAIN-CONTAINING PROTEIN"/>
    <property type="match status" value="1"/>
</dbReference>
<dbReference type="GO" id="GO:0008097">
    <property type="term" value="F:5S rRNA binding"/>
    <property type="evidence" value="ECO:0007669"/>
    <property type="project" value="InterPro"/>
</dbReference>
<comment type="caution">
    <text evidence="9">The sequence shown here is derived from an EMBL/GenBank/DDBJ whole genome shotgun (WGS) entry which is preliminary data.</text>
</comment>
<evidence type="ECO:0000259" key="7">
    <source>
        <dbReference type="Pfam" id="PF01386"/>
    </source>
</evidence>
<evidence type="ECO:0000256" key="4">
    <source>
        <dbReference type="ARBA" id="ARBA00023274"/>
    </source>
</evidence>
<feature type="domain" description="Large ribosomal subunit protein bL25 L25" evidence="7">
    <location>
        <begin position="8"/>
        <end position="94"/>
    </location>
</feature>
<dbReference type="HAMAP" id="MF_01334">
    <property type="entry name" value="Ribosomal_bL25_CTC"/>
    <property type="match status" value="1"/>
</dbReference>
<sequence length="227" mass="25098">MPQATIALRARIREEKKKKTKLPKSQGLIPAVLYGHKIVPKNLWLNYIEFEKVFGQAGESTLVDLAVEKEKPVKVLIQDYQADVLTSRINHVDFHQVRMDEKIHTEIGLKFIGEAPAVKELGGILVTNIHALEVSCLPQDLVHEIEVDLSPLKGLDDAIHVSDIKLPPGLALKAAGTEAVVLIQPPRAEEELAAMAAKPEEKLPEGAKEEAKPEEGEEVKPEKNDKK</sequence>
<dbReference type="Gene3D" id="2.170.120.20">
    <property type="entry name" value="Ribosomal protein L25, beta domain"/>
    <property type="match status" value="1"/>
</dbReference>
<comment type="similarity">
    <text evidence="5">Belongs to the bacterial ribosomal protein bL25 family. CTC subfamily.</text>
</comment>
<organism evidence="9 10">
    <name type="scientific">Candidatus Buchananbacteria bacterium RIFCSPHIGHO2_01_FULL_46_12</name>
    <dbReference type="NCBI Taxonomy" id="1797536"/>
    <lineage>
        <taxon>Bacteria</taxon>
        <taxon>Candidatus Buchananiibacteriota</taxon>
    </lineage>
</organism>
<proteinExistence type="inferred from homology"/>
<name>A0A1G1Y1Y7_9BACT</name>
<dbReference type="InterPro" id="IPR020056">
    <property type="entry name" value="Rbsml_bL25/Gln-tRNA_synth_N"/>
</dbReference>
<evidence type="ECO:0000256" key="3">
    <source>
        <dbReference type="ARBA" id="ARBA00022980"/>
    </source>
</evidence>
<dbReference type="Gene3D" id="2.40.240.10">
    <property type="entry name" value="Ribosomal Protein L25, Chain P"/>
    <property type="match status" value="1"/>
</dbReference>
<dbReference type="InterPro" id="IPR011035">
    <property type="entry name" value="Ribosomal_bL25/Gln-tRNA_synth"/>
</dbReference>
<reference evidence="9 10" key="1">
    <citation type="journal article" date="2016" name="Nat. Commun.">
        <title>Thousands of microbial genomes shed light on interconnected biogeochemical processes in an aquifer system.</title>
        <authorList>
            <person name="Anantharaman K."/>
            <person name="Brown C.T."/>
            <person name="Hug L.A."/>
            <person name="Sharon I."/>
            <person name="Castelle C.J."/>
            <person name="Probst A.J."/>
            <person name="Thomas B.C."/>
            <person name="Singh A."/>
            <person name="Wilkins M.J."/>
            <person name="Karaoz U."/>
            <person name="Brodie E.L."/>
            <person name="Williams K.H."/>
            <person name="Hubbard S.S."/>
            <person name="Banfield J.F."/>
        </authorList>
    </citation>
    <scope>NUCLEOTIDE SEQUENCE [LARGE SCALE GENOMIC DNA]</scope>
</reference>
<gene>
    <name evidence="5" type="primary">rplY</name>
    <name evidence="5" type="synonym">ctc</name>
    <name evidence="9" type="ORF">A2663_02290</name>
</gene>
<dbReference type="Proteomes" id="UP000178432">
    <property type="component" value="Unassembled WGS sequence"/>
</dbReference>
<dbReference type="GO" id="GO:0022625">
    <property type="term" value="C:cytosolic large ribosomal subunit"/>
    <property type="evidence" value="ECO:0007669"/>
    <property type="project" value="TreeGrafter"/>
</dbReference>
<protein>
    <recommendedName>
        <fullName evidence="5">Large ribosomal subunit protein bL25</fullName>
    </recommendedName>
    <alternativeName>
        <fullName evidence="5">General stress protein CTC</fullName>
    </alternativeName>
</protein>
<feature type="domain" description="Large ribosomal subunit protein bL25 beta" evidence="8">
    <location>
        <begin position="102"/>
        <end position="187"/>
    </location>
</feature>
<keyword evidence="1 5" id="KW-0699">rRNA-binding</keyword>
<comment type="subunit">
    <text evidence="5">Part of the 50S ribosomal subunit; part of the 5S rRNA/L5/L18/L25 subcomplex. Contacts the 5S rRNA. Binds to the 5S rRNA independently of L5 and L18.</text>
</comment>
<dbReference type="AlphaFoldDB" id="A0A1G1Y1Y7"/>